<dbReference type="RefSeq" id="XP_058984419.1">
    <property type="nucleotide sequence ID" value="XM_059128436.1"/>
</dbReference>
<accession>A0A1I8MIC4</accession>
<name>A0A1I8MIC4_MUSDO</name>
<evidence type="ECO:0000256" key="2">
    <source>
        <dbReference type="ARBA" id="ARBA00012452"/>
    </source>
</evidence>
<proteinExistence type="inferred from homology"/>
<evidence type="ECO:0000259" key="8">
    <source>
        <dbReference type="PROSITE" id="PS50405"/>
    </source>
</evidence>
<evidence type="ECO:0000259" key="7">
    <source>
        <dbReference type="PROSITE" id="PS50404"/>
    </source>
</evidence>
<dbReference type="InterPro" id="IPR036282">
    <property type="entry name" value="Glutathione-S-Trfase_C_sf"/>
</dbReference>
<dbReference type="OrthoDB" id="414243at2759"/>
<feature type="domain" description="GST N-terminal" evidence="7">
    <location>
        <begin position="40"/>
        <end position="117"/>
    </location>
</feature>
<evidence type="ECO:0000313" key="12">
    <source>
        <dbReference type="RefSeq" id="XP_058984419.1"/>
    </source>
</evidence>
<dbReference type="InterPro" id="IPR010987">
    <property type="entry name" value="Glutathione-S-Trfase_C-like"/>
</dbReference>
<dbReference type="GO" id="GO:0004602">
    <property type="term" value="F:glutathione peroxidase activity"/>
    <property type="evidence" value="ECO:0007669"/>
    <property type="project" value="UniProtKB-ARBA"/>
</dbReference>
<dbReference type="FunFam" id="1.20.1050.10:FF:000030">
    <property type="entry name" value="Glutathione S-transferase S1"/>
    <property type="match status" value="1"/>
</dbReference>
<comment type="similarity">
    <text evidence="4">Belongs to the GST superfamily. Sigma family.</text>
</comment>
<dbReference type="RefSeq" id="XP_058986404.1">
    <property type="nucleotide sequence ID" value="XM_059130421.1"/>
</dbReference>
<dbReference type="Pfam" id="PF02798">
    <property type="entry name" value="GST_N"/>
    <property type="match status" value="1"/>
</dbReference>
<dbReference type="RefSeq" id="XP_058984418.1">
    <property type="nucleotide sequence ID" value="XM_059128435.1"/>
</dbReference>
<feature type="compositionally biased region" description="Low complexity" evidence="6">
    <location>
        <begin position="1"/>
        <end position="33"/>
    </location>
</feature>
<dbReference type="SFLD" id="SFLDG00363">
    <property type="entry name" value="AMPS_(cytGST):_Alpha-__Mu-__Pi"/>
    <property type="match status" value="1"/>
</dbReference>
<dbReference type="InterPro" id="IPR040079">
    <property type="entry name" value="Glutathione_S-Trfase"/>
</dbReference>
<dbReference type="VEuPathDB" id="VectorBase:MDOMA2_003398"/>
<dbReference type="STRING" id="7370.A0A1I8MIC4"/>
<evidence type="ECO:0000256" key="3">
    <source>
        <dbReference type="ARBA" id="ARBA00022679"/>
    </source>
</evidence>
<dbReference type="InterPro" id="IPR036249">
    <property type="entry name" value="Thioredoxin-like_sf"/>
</dbReference>
<feature type="region of interest" description="Disordered" evidence="6">
    <location>
        <begin position="1"/>
        <end position="35"/>
    </location>
</feature>
<dbReference type="VEuPathDB" id="VectorBase:MDOMA2_014844"/>
<evidence type="ECO:0000313" key="13">
    <source>
        <dbReference type="RefSeq" id="XP_058986403.1"/>
    </source>
</evidence>
<organism evidence="9">
    <name type="scientific">Musca domestica</name>
    <name type="common">House fly</name>
    <dbReference type="NCBI Taxonomy" id="7370"/>
    <lineage>
        <taxon>Eukaryota</taxon>
        <taxon>Metazoa</taxon>
        <taxon>Ecdysozoa</taxon>
        <taxon>Arthropoda</taxon>
        <taxon>Hexapoda</taxon>
        <taxon>Insecta</taxon>
        <taxon>Pterygota</taxon>
        <taxon>Neoptera</taxon>
        <taxon>Endopterygota</taxon>
        <taxon>Diptera</taxon>
        <taxon>Brachycera</taxon>
        <taxon>Muscomorpha</taxon>
        <taxon>Muscoidea</taxon>
        <taxon>Muscidae</taxon>
        <taxon>Musca</taxon>
    </lineage>
</organism>
<dbReference type="InterPro" id="IPR050213">
    <property type="entry name" value="GST_superfamily"/>
</dbReference>
<evidence type="ECO:0000313" key="11">
    <source>
        <dbReference type="RefSeq" id="XP_058984418.1"/>
    </source>
</evidence>
<dbReference type="PROSITE" id="PS50404">
    <property type="entry name" value="GST_NTER"/>
    <property type="match status" value="1"/>
</dbReference>
<dbReference type="EnsemblMetazoa" id="MDOA005193-RC">
    <property type="protein sequence ID" value="MDOA005193-PC"/>
    <property type="gene ID" value="MDOA005193"/>
</dbReference>
<dbReference type="VEuPathDB" id="VectorBase:MDOA005193"/>
<dbReference type="PANTHER" id="PTHR11571:SF224">
    <property type="entry name" value="HEMATOPOIETIC PROSTAGLANDIN D SYNTHASE"/>
    <property type="match status" value="1"/>
</dbReference>
<dbReference type="InterPro" id="IPR004046">
    <property type="entry name" value="GST_C"/>
</dbReference>
<comment type="catalytic activity">
    <reaction evidence="5">
        <text>RX + glutathione = an S-substituted glutathione + a halide anion + H(+)</text>
        <dbReference type="Rhea" id="RHEA:16437"/>
        <dbReference type="ChEBI" id="CHEBI:15378"/>
        <dbReference type="ChEBI" id="CHEBI:16042"/>
        <dbReference type="ChEBI" id="CHEBI:17792"/>
        <dbReference type="ChEBI" id="CHEBI:57925"/>
        <dbReference type="ChEBI" id="CHEBI:90779"/>
        <dbReference type="EC" id="2.5.1.18"/>
    </reaction>
</comment>
<dbReference type="FunFam" id="3.40.30.10:FF:000035">
    <property type="entry name" value="hematopoietic prostaglandin D synthase"/>
    <property type="match status" value="1"/>
</dbReference>
<gene>
    <name evidence="9" type="primary">101890455</name>
    <name evidence="13 14 15" type="synonym">GST</name>
    <name evidence="11 12" type="synonym">LOC131805341</name>
</gene>
<dbReference type="RefSeq" id="XP_058986403.1">
    <property type="nucleotide sequence ID" value="XM_059130420.1"/>
</dbReference>
<dbReference type="AlphaFoldDB" id="A0A1I8MIC4"/>
<dbReference type="Gene3D" id="3.40.30.10">
    <property type="entry name" value="Glutaredoxin"/>
    <property type="match status" value="1"/>
</dbReference>
<dbReference type="CDD" id="cd03192">
    <property type="entry name" value="GST_C_Sigma_like"/>
    <property type="match status" value="1"/>
</dbReference>
<evidence type="ECO:0000313" key="15">
    <source>
        <dbReference type="RefSeq" id="XP_058986405.1"/>
    </source>
</evidence>
<dbReference type="Pfam" id="PF14497">
    <property type="entry name" value="GST_C_3"/>
    <property type="match status" value="1"/>
</dbReference>
<feature type="domain" description="GST C-terminal" evidence="8">
    <location>
        <begin position="119"/>
        <end position="242"/>
    </location>
</feature>
<evidence type="ECO:0000313" key="10">
    <source>
        <dbReference type="Proteomes" id="UP001652621"/>
    </source>
</evidence>
<dbReference type="Gene3D" id="1.20.1050.10">
    <property type="match status" value="1"/>
</dbReference>
<keyword evidence="10" id="KW-1185">Reference proteome</keyword>
<reference evidence="11 12" key="2">
    <citation type="submission" date="2025-05" db="UniProtKB">
        <authorList>
            <consortium name="RefSeq"/>
        </authorList>
    </citation>
    <scope>IDENTIFICATION</scope>
    <source>
        <strain evidence="11 12">Aabys</strain>
        <tissue evidence="11 12">Whole body</tissue>
    </source>
</reference>
<dbReference type="Proteomes" id="UP001652621">
    <property type="component" value="Unplaced"/>
</dbReference>
<dbReference type="CDD" id="cd03039">
    <property type="entry name" value="GST_N_Sigma_like"/>
    <property type="match status" value="1"/>
</dbReference>
<dbReference type="RefSeq" id="XP_058986405.1">
    <property type="nucleotide sequence ID" value="XM_059130422.1"/>
</dbReference>
<comment type="subunit">
    <text evidence="1">Homodimer.</text>
</comment>
<dbReference type="InterPro" id="IPR004045">
    <property type="entry name" value="Glutathione_S-Trfase_N"/>
</dbReference>
<dbReference type="SFLD" id="SFLDS00019">
    <property type="entry name" value="Glutathione_Transferase_(cytos"/>
    <property type="match status" value="1"/>
</dbReference>
<evidence type="ECO:0000256" key="5">
    <source>
        <dbReference type="ARBA" id="ARBA00047960"/>
    </source>
</evidence>
<evidence type="ECO:0000313" key="9">
    <source>
        <dbReference type="EnsemblMetazoa" id="MDOA005193-PC"/>
    </source>
</evidence>
<dbReference type="PANTHER" id="PTHR11571">
    <property type="entry name" value="GLUTATHIONE S-TRANSFERASE"/>
    <property type="match status" value="1"/>
</dbReference>
<evidence type="ECO:0000313" key="14">
    <source>
        <dbReference type="RefSeq" id="XP_058986404.1"/>
    </source>
</evidence>
<dbReference type="GO" id="GO:0004364">
    <property type="term" value="F:glutathione transferase activity"/>
    <property type="evidence" value="ECO:0007669"/>
    <property type="project" value="UniProtKB-EC"/>
</dbReference>
<protein>
    <recommendedName>
        <fullName evidence="2">glutathione transferase</fullName>
        <ecNumber evidence="2">2.5.1.18</ecNumber>
    </recommendedName>
</protein>
<keyword evidence="3" id="KW-0808">Transferase</keyword>
<dbReference type="SFLD" id="SFLDG01205">
    <property type="entry name" value="AMPS.1"/>
    <property type="match status" value="1"/>
</dbReference>
<evidence type="ECO:0000256" key="6">
    <source>
        <dbReference type="SAM" id="MobiDB-lite"/>
    </source>
</evidence>
<reference evidence="9" key="1">
    <citation type="submission" date="2020-05" db="UniProtKB">
        <authorList>
            <consortium name="EnsemblMetazoa"/>
        </authorList>
    </citation>
    <scope>IDENTIFICATION</scope>
    <source>
        <strain evidence="9">Aabys</strain>
    </source>
</reference>
<evidence type="ECO:0000256" key="4">
    <source>
        <dbReference type="ARBA" id="ARBA00038317"/>
    </source>
</evidence>
<dbReference type="GO" id="GO:0006749">
    <property type="term" value="P:glutathione metabolic process"/>
    <property type="evidence" value="ECO:0007669"/>
    <property type="project" value="TreeGrafter"/>
</dbReference>
<dbReference type="SUPFAM" id="SSF52833">
    <property type="entry name" value="Thioredoxin-like"/>
    <property type="match status" value="1"/>
</dbReference>
<dbReference type="EC" id="2.5.1.18" evidence="2"/>
<dbReference type="SUPFAM" id="SSF47616">
    <property type="entry name" value="GST C-terminal domain-like"/>
    <property type="match status" value="1"/>
</dbReference>
<dbReference type="PROSITE" id="PS50405">
    <property type="entry name" value="GST_CTER"/>
    <property type="match status" value="1"/>
</dbReference>
<evidence type="ECO:0000256" key="1">
    <source>
        <dbReference type="ARBA" id="ARBA00011738"/>
    </source>
</evidence>
<sequence>MADEAPAAPPAEGEAPAAPAEGEAPPPAEGEAPPAEPVKNTYTLFYFNVKALAEPLRYLFAYGGIEYEDVRVTRDEWPALKPTMPMGQMPVLEVNGKRVHQSISMARFLAKTVGLCGATPWEDLQVDIVVDTINDFRLSSEQFVSYEPEDEIKEKKLVTLNNEVIPFYLEKLEQTVKDNDGHLALNKLTWADVYFAGILDYMNYMVKRDILEQYPALRGVVDSVNALEPIKAWIEKRPQTEV</sequence>